<reference evidence="3" key="2">
    <citation type="submission" date="2021-04" db="EMBL/GenBank/DDBJ databases">
        <authorList>
            <person name="Gilroy R."/>
        </authorList>
    </citation>
    <scope>NUCLEOTIDE SEQUENCE</scope>
    <source>
        <strain evidence="3">9264</strain>
    </source>
</reference>
<dbReference type="InterPro" id="IPR051471">
    <property type="entry name" value="Bacterial_PTS_sugar_comp"/>
</dbReference>
<dbReference type="GO" id="GO:0009401">
    <property type="term" value="P:phosphoenolpyruvate-dependent sugar phosphotransferase system"/>
    <property type="evidence" value="ECO:0007669"/>
    <property type="project" value="InterPro"/>
</dbReference>
<feature type="domain" description="PTS EIIA type-4" evidence="2">
    <location>
        <begin position="1"/>
        <end position="121"/>
    </location>
</feature>
<gene>
    <name evidence="3" type="ORF">H9906_00950</name>
</gene>
<keyword evidence="3" id="KW-0813">Transport</keyword>
<organism evidence="3 4">
    <name type="scientific">Candidatus Paenalcaligenes intestinipullorum</name>
    <dbReference type="NCBI Taxonomy" id="2838718"/>
    <lineage>
        <taxon>Bacteria</taxon>
        <taxon>Pseudomonadati</taxon>
        <taxon>Pseudomonadota</taxon>
        <taxon>Betaproteobacteria</taxon>
        <taxon>Burkholderiales</taxon>
        <taxon>Alcaligenaceae</taxon>
        <taxon>Paenalcaligenes</taxon>
    </lineage>
</organism>
<name>A0A9D2RFR2_9BURK</name>
<evidence type="ECO:0000313" key="3">
    <source>
        <dbReference type="EMBL" id="HJD43582.1"/>
    </source>
</evidence>
<evidence type="ECO:0000256" key="1">
    <source>
        <dbReference type="ARBA" id="ARBA00022679"/>
    </source>
</evidence>
<dbReference type="Pfam" id="PF03610">
    <property type="entry name" value="EIIA-man"/>
    <property type="match status" value="1"/>
</dbReference>
<evidence type="ECO:0000259" key="2">
    <source>
        <dbReference type="PROSITE" id="PS51096"/>
    </source>
</evidence>
<dbReference type="GO" id="GO:0016020">
    <property type="term" value="C:membrane"/>
    <property type="evidence" value="ECO:0007669"/>
    <property type="project" value="InterPro"/>
</dbReference>
<reference evidence="3" key="1">
    <citation type="journal article" date="2021" name="PeerJ">
        <title>Extensive microbial diversity within the chicken gut microbiome revealed by metagenomics and culture.</title>
        <authorList>
            <person name="Gilroy R."/>
            <person name="Ravi A."/>
            <person name="Getino M."/>
            <person name="Pursley I."/>
            <person name="Horton D.L."/>
            <person name="Alikhan N.F."/>
            <person name="Baker D."/>
            <person name="Gharbi K."/>
            <person name="Hall N."/>
            <person name="Watson M."/>
            <person name="Adriaenssens E.M."/>
            <person name="Foster-Nyarko E."/>
            <person name="Jarju S."/>
            <person name="Secka A."/>
            <person name="Antonio M."/>
            <person name="Oren A."/>
            <person name="Chaudhuri R.R."/>
            <person name="La Ragione R."/>
            <person name="Hildebrand F."/>
            <person name="Pallen M.J."/>
        </authorList>
    </citation>
    <scope>NUCLEOTIDE SEQUENCE</scope>
    <source>
        <strain evidence="3">9264</strain>
    </source>
</reference>
<dbReference type="InterPro" id="IPR036662">
    <property type="entry name" value="PTS_EIIA_man-typ_sf"/>
</dbReference>
<evidence type="ECO:0000313" key="4">
    <source>
        <dbReference type="Proteomes" id="UP000823889"/>
    </source>
</evidence>
<dbReference type="Gene3D" id="3.40.50.510">
    <property type="entry name" value="Phosphotransferase system, mannose-type IIA component"/>
    <property type="match status" value="1"/>
</dbReference>
<proteinExistence type="predicted"/>
<protein>
    <submittedName>
        <fullName evidence="3">PTS sugar transporter subunit IIA</fullName>
    </submittedName>
</protein>
<sequence>MHAPLGAAFLRCAEHVLGAVPTLHAVDVAPAEDSTAVIQRLVSQLSRPASLGQSYLFMTDLVGASPYQIAREAQQQLGSQGANIRLLTGANLSMVLKAVADTYTPVEQFAEAVLKSGQTGQVIF</sequence>
<dbReference type="InterPro" id="IPR004701">
    <property type="entry name" value="PTS_EIIA_man-typ"/>
</dbReference>
<keyword evidence="1" id="KW-0808">Transferase</keyword>
<dbReference type="AlphaFoldDB" id="A0A9D2RFR2"/>
<dbReference type="PANTHER" id="PTHR33799">
    <property type="entry name" value="PTS PERMEASE-RELATED-RELATED"/>
    <property type="match status" value="1"/>
</dbReference>
<dbReference type="PANTHER" id="PTHR33799:SF1">
    <property type="entry name" value="PTS SYSTEM MANNOSE-SPECIFIC EIIAB COMPONENT-RELATED"/>
    <property type="match status" value="1"/>
</dbReference>
<dbReference type="GO" id="GO:0016740">
    <property type="term" value="F:transferase activity"/>
    <property type="evidence" value="ECO:0007669"/>
    <property type="project" value="UniProtKB-KW"/>
</dbReference>
<accession>A0A9D2RFR2</accession>
<dbReference type="SUPFAM" id="SSF53062">
    <property type="entry name" value="PTS system fructose IIA component-like"/>
    <property type="match status" value="1"/>
</dbReference>
<comment type="caution">
    <text evidence="3">The sequence shown here is derived from an EMBL/GenBank/DDBJ whole genome shotgun (WGS) entry which is preliminary data.</text>
</comment>
<dbReference type="PROSITE" id="PS51096">
    <property type="entry name" value="PTS_EIIA_TYPE_4"/>
    <property type="match status" value="1"/>
</dbReference>
<dbReference type="EMBL" id="DWUQ01000018">
    <property type="protein sequence ID" value="HJD43582.1"/>
    <property type="molecule type" value="Genomic_DNA"/>
</dbReference>
<dbReference type="Proteomes" id="UP000823889">
    <property type="component" value="Unassembled WGS sequence"/>
</dbReference>
<keyword evidence="3" id="KW-0762">Sugar transport</keyword>